<comment type="pathway">
    <text evidence="2">Protein modification; protein ubiquitination.</text>
</comment>
<protein>
    <recommendedName>
        <fullName evidence="3">RING-type E3 ubiquitin transferase</fullName>
        <ecNumber evidence="3">2.3.2.27</ecNumber>
    </recommendedName>
</protein>
<keyword evidence="4" id="KW-0808">Transferase</keyword>
<feature type="compositionally biased region" description="Low complexity" evidence="13">
    <location>
        <begin position="473"/>
        <end position="491"/>
    </location>
</feature>
<evidence type="ECO:0000256" key="6">
    <source>
        <dbReference type="ARBA" id="ARBA00022737"/>
    </source>
</evidence>
<dbReference type="Pfam" id="PF24921">
    <property type="entry name" value="RING_XB3-XBAT31"/>
    <property type="match status" value="1"/>
</dbReference>
<evidence type="ECO:0000256" key="11">
    <source>
        <dbReference type="PROSITE-ProRule" id="PRU00023"/>
    </source>
</evidence>
<feature type="region of interest" description="Disordered" evidence="13">
    <location>
        <begin position="462"/>
        <end position="491"/>
    </location>
</feature>
<feature type="repeat" description="ANK" evidence="11">
    <location>
        <begin position="158"/>
        <end position="190"/>
    </location>
</feature>
<dbReference type="Proteomes" id="UP001234989">
    <property type="component" value="Chromosome 9"/>
</dbReference>
<dbReference type="SUPFAM" id="SSF48403">
    <property type="entry name" value="Ankyrin repeat"/>
    <property type="match status" value="1"/>
</dbReference>
<keyword evidence="16" id="KW-1185">Reference proteome</keyword>
<dbReference type="InterPro" id="IPR001841">
    <property type="entry name" value="Znf_RING"/>
</dbReference>
<evidence type="ECO:0000256" key="4">
    <source>
        <dbReference type="ARBA" id="ARBA00022679"/>
    </source>
</evidence>
<dbReference type="PANTHER" id="PTHR24201">
    <property type="entry name" value="ANK_REP_REGION DOMAIN-CONTAINING PROTEIN"/>
    <property type="match status" value="1"/>
</dbReference>
<evidence type="ECO:0000256" key="12">
    <source>
        <dbReference type="PROSITE-ProRule" id="PRU00175"/>
    </source>
</evidence>
<organism evidence="15 16">
    <name type="scientific">Solanum verrucosum</name>
    <dbReference type="NCBI Taxonomy" id="315347"/>
    <lineage>
        <taxon>Eukaryota</taxon>
        <taxon>Viridiplantae</taxon>
        <taxon>Streptophyta</taxon>
        <taxon>Embryophyta</taxon>
        <taxon>Tracheophyta</taxon>
        <taxon>Spermatophyta</taxon>
        <taxon>Magnoliopsida</taxon>
        <taxon>eudicotyledons</taxon>
        <taxon>Gunneridae</taxon>
        <taxon>Pentapetalae</taxon>
        <taxon>asterids</taxon>
        <taxon>lamiids</taxon>
        <taxon>Solanales</taxon>
        <taxon>Solanaceae</taxon>
        <taxon>Solanoideae</taxon>
        <taxon>Solaneae</taxon>
        <taxon>Solanum</taxon>
    </lineage>
</organism>
<dbReference type="InterPro" id="IPR036770">
    <property type="entry name" value="Ankyrin_rpt-contain_sf"/>
</dbReference>
<dbReference type="PROSITE" id="PS50297">
    <property type="entry name" value="ANK_REP_REGION"/>
    <property type="match status" value="4"/>
</dbReference>
<accession>A0AAF0ZM77</accession>
<evidence type="ECO:0000256" key="9">
    <source>
        <dbReference type="ARBA" id="ARBA00022833"/>
    </source>
</evidence>
<evidence type="ECO:0000259" key="14">
    <source>
        <dbReference type="PROSITE" id="PS50089"/>
    </source>
</evidence>
<keyword evidence="5" id="KW-0479">Metal-binding</keyword>
<name>A0AAF0ZM77_SOLVR</name>
<comment type="catalytic activity">
    <reaction evidence="1">
        <text>S-ubiquitinyl-[E2 ubiquitin-conjugating enzyme]-L-cysteine + [acceptor protein]-L-lysine = [E2 ubiquitin-conjugating enzyme]-L-cysteine + N(6)-ubiquitinyl-[acceptor protein]-L-lysine.</text>
        <dbReference type="EC" id="2.3.2.27"/>
    </reaction>
</comment>
<evidence type="ECO:0000256" key="2">
    <source>
        <dbReference type="ARBA" id="ARBA00004906"/>
    </source>
</evidence>
<keyword evidence="10 11" id="KW-0040">ANK repeat</keyword>
<proteinExistence type="predicted"/>
<dbReference type="PROSITE" id="PS50089">
    <property type="entry name" value="ZF_RING_2"/>
    <property type="match status" value="1"/>
</dbReference>
<feature type="repeat" description="ANK" evidence="11">
    <location>
        <begin position="79"/>
        <end position="111"/>
    </location>
</feature>
<dbReference type="AlphaFoldDB" id="A0AAF0ZM77"/>
<evidence type="ECO:0000256" key="13">
    <source>
        <dbReference type="SAM" id="MobiDB-lite"/>
    </source>
</evidence>
<dbReference type="Pfam" id="PF12796">
    <property type="entry name" value="Ank_2"/>
    <property type="match status" value="2"/>
</dbReference>
<dbReference type="SUPFAM" id="SSF57850">
    <property type="entry name" value="RING/U-box"/>
    <property type="match status" value="1"/>
</dbReference>
<keyword evidence="9" id="KW-0862">Zinc</keyword>
<dbReference type="InterPro" id="IPR002110">
    <property type="entry name" value="Ankyrin_rpt"/>
</dbReference>
<evidence type="ECO:0000256" key="8">
    <source>
        <dbReference type="ARBA" id="ARBA00022786"/>
    </source>
</evidence>
<evidence type="ECO:0000313" key="16">
    <source>
        <dbReference type="Proteomes" id="UP001234989"/>
    </source>
</evidence>
<evidence type="ECO:0000256" key="5">
    <source>
        <dbReference type="ARBA" id="ARBA00022723"/>
    </source>
</evidence>
<reference evidence="15" key="1">
    <citation type="submission" date="2023-08" db="EMBL/GenBank/DDBJ databases">
        <title>A de novo genome assembly of Solanum verrucosum Schlechtendal, a Mexican diploid species geographically isolated from the other diploid A-genome species in potato relatives.</title>
        <authorList>
            <person name="Hosaka K."/>
        </authorList>
    </citation>
    <scope>NUCLEOTIDE SEQUENCE</scope>
    <source>
        <tissue evidence="15">Young leaves</tissue>
    </source>
</reference>
<dbReference type="Gene3D" id="1.25.40.20">
    <property type="entry name" value="Ankyrin repeat-containing domain"/>
    <property type="match status" value="3"/>
</dbReference>
<dbReference type="InterPro" id="IPR050776">
    <property type="entry name" value="Ank_Repeat/CDKN_Inhibitor"/>
</dbReference>
<feature type="domain" description="RING-type" evidence="14">
    <location>
        <begin position="394"/>
        <end position="443"/>
    </location>
</feature>
<dbReference type="PANTHER" id="PTHR24201:SF16">
    <property type="entry name" value="ANKYRIN-1-LIKE-RELATED"/>
    <property type="match status" value="1"/>
</dbReference>
<dbReference type="GO" id="GO:0005634">
    <property type="term" value="C:nucleus"/>
    <property type="evidence" value="ECO:0007669"/>
    <property type="project" value="TreeGrafter"/>
</dbReference>
<keyword evidence="7 12" id="KW-0863">Zinc-finger</keyword>
<gene>
    <name evidence="15" type="ORF">MTR67_037741</name>
</gene>
<sequence length="522" mass="56527">MGQKLSCGQQSNEHGLFIAAQNGEVEKVEAMVDENPNVIRLTTVRGKFSALHVAAINGQIEVLCMLLDRGVNPDILNRHKQTPLMLAAMHGNVSCVERLIQLGANILMFDSLHGRTCLHYAAYHGHSDCLQSILASAHSAPVAQSWGFARFVNIRDGSGAAPLHLAARHGRPACVRILLSNEALVCASSGGYGRPGSTPLHLAAREGSLDCVRELLAWGADRLYRDSSGRIPYIVALKNKHEACAALLNPSSPEPLTWPSPLKFITELDAEAKALLENALIEANKDREKLILEKTAVSQISLSHCDSGLESDDFEIVDMSSIFPSSQHTDIVNQESENEHADGMNELGADVESTKEAMEGVSYIKGKARTNVLSFSVLLQFYVRFVAGSDLELCCICFEQACTIEIQKCGHQMCAHCTLALCCHNKPNPASNSEKVPLCPFCRSDITHLVVVQNKIDTYEEVSSPSRPRKSRTSFSLTEGGSSSSSSSTSLKVLSPLTSFGKLGCRHSGKISAECIEAFAKP</sequence>
<dbReference type="GO" id="GO:0008270">
    <property type="term" value="F:zinc ion binding"/>
    <property type="evidence" value="ECO:0007669"/>
    <property type="project" value="UniProtKB-KW"/>
</dbReference>
<dbReference type="Gene3D" id="3.30.40.10">
    <property type="entry name" value="Zinc/RING finger domain, C3HC4 (zinc finger)"/>
    <property type="match status" value="1"/>
</dbReference>
<evidence type="ECO:0000256" key="10">
    <source>
        <dbReference type="ARBA" id="ARBA00023043"/>
    </source>
</evidence>
<dbReference type="GO" id="GO:0061630">
    <property type="term" value="F:ubiquitin protein ligase activity"/>
    <property type="evidence" value="ECO:0007669"/>
    <property type="project" value="UniProtKB-EC"/>
</dbReference>
<dbReference type="EMBL" id="CP133620">
    <property type="protein sequence ID" value="WMV44356.1"/>
    <property type="molecule type" value="Genomic_DNA"/>
</dbReference>
<dbReference type="SMART" id="SM00248">
    <property type="entry name" value="ANK"/>
    <property type="match status" value="6"/>
</dbReference>
<feature type="repeat" description="ANK" evidence="11">
    <location>
        <begin position="46"/>
        <end position="78"/>
    </location>
</feature>
<evidence type="ECO:0000256" key="3">
    <source>
        <dbReference type="ARBA" id="ARBA00012483"/>
    </source>
</evidence>
<feature type="repeat" description="ANK" evidence="11">
    <location>
        <begin position="195"/>
        <end position="227"/>
    </location>
</feature>
<keyword evidence="6" id="KW-0677">Repeat</keyword>
<dbReference type="EC" id="2.3.2.27" evidence="3"/>
<dbReference type="InterPro" id="IPR056760">
    <property type="entry name" value="RING_XB3-like"/>
</dbReference>
<evidence type="ECO:0000256" key="1">
    <source>
        <dbReference type="ARBA" id="ARBA00000900"/>
    </source>
</evidence>
<dbReference type="InterPro" id="IPR013083">
    <property type="entry name" value="Znf_RING/FYVE/PHD"/>
</dbReference>
<dbReference type="PROSITE" id="PS50088">
    <property type="entry name" value="ANK_REPEAT"/>
    <property type="match status" value="4"/>
</dbReference>
<keyword evidence="8" id="KW-0833">Ubl conjugation pathway</keyword>
<evidence type="ECO:0000313" key="15">
    <source>
        <dbReference type="EMBL" id="WMV44356.1"/>
    </source>
</evidence>
<evidence type="ECO:0000256" key="7">
    <source>
        <dbReference type="ARBA" id="ARBA00022771"/>
    </source>
</evidence>